<dbReference type="Pfam" id="PF10105">
    <property type="entry name" value="DUF2344"/>
    <property type="match status" value="1"/>
</dbReference>
<evidence type="ECO:0000313" key="3">
    <source>
        <dbReference type="Proteomes" id="UP000036356"/>
    </source>
</evidence>
<organism evidence="2 3">
    <name type="scientific">Desulfosporosinus acididurans</name>
    <dbReference type="NCBI Taxonomy" id="476652"/>
    <lineage>
        <taxon>Bacteria</taxon>
        <taxon>Bacillati</taxon>
        <taxon>Bacillota</taxon>
        <taxon>Clostridia</taxon>
        <taxon>Eubacteriales</taxon>
        <taxon>Desulfitobacteriaceae</taxon>
        <taxon>Desulfosporosinus</taxon>
    </lineage>
</organism>
<keyword evidence="3" id="KW-1185">Reference proteome</keyword>
<dbReference type="STRING" id="476652.DEAC_c21780"/>
<comment type="caution">
    <text evidence="2">The sequence shown here is derived from an EMBL/GenBank/DDBJ whole genome shotgun (WGS) entry which is preliminary data.</text>
</comment>
<protein>
    <recommendedName>
        <fullName evidence="1">DUF2344 domain-containing protein</fullName>
    </recommendedName>
</protein>
<proteinExistence type="predicted"/>
<dbReference type="NCBIfam" id="TIGR03936">
    <property type="entry name" value="sam_1_link_chp"/>
    <property type="match status" value="1"/>
</dbReference>
<dbReference type="PATRIC" id="fig|476652.3.peg.2257"/>
<sequence length="233" mass="26291">MRLRIAYTKKEDAKFIAHLDLTRVFERAIRRAGIRMVYTEGFNPRPKISFGFALAVGTEGEREYVDIDLERGLELGDVLGRIQEQLPSGIRLLEGQVLTTGAKPLMAVLNAASYRMRVPMALPIQEDRLQEGLQAWLAREHVTFSRYSKKGPTDKDIRPWVKSLTGNIQGDEVVFELEVEMGNAGSVRPEEVLGSLRELENLPLDLDNLRVKRTGVHVSYQGQKSSPFELLAE</sequence>
<dbReference type="AlphaFoldDB" id="A0A0J1FRN6"/>
<dbReference type="EMBL" id="LDZY01000006">
    <property type="protein sequence ID" value="KLU66139.1"/>
    <property type="molecule type" value="Genomic_DNA"/>
</dbReference>
<feature type="domain" description="DUF2344" evidence="1">
    <location>
        <begin position="2"/>
        <end position="189"/>
    </location>
</feature>
<dbReference type="RefSeq" id="WP_047810070.1">
    <property type="nucleotide sequence ID" value="NZ_LDZY01000006.1"/>
</dbReference>
<reference evidence="2 3" key="1">
    <citation type="submission" date="2015-06" db="EMBL/GenBank/DDBJ databases">
        <title>Draft genome of the moderately acidophilic sulfate reducer Candidatus Desulfosporosinus acididurans strain M1.</title>
        <authorList>
            <person name="Poehlein A."/>
            <person name="Petzsch P."/>
            <person name="Johnson B.D."/>
            <person name="Schloemann M."/>
            <person name="Daniel R."/>
            <person name="Muehling M."/>
        </authorList>
    </citation>
    <scope>NUCLEOTIDE SEQUENCE [LARGE SCALE GENOMIC DNA]</scope>
    <source>
        <strain evidence="2 3">M1</strain>
    </source>
</reference>
<name>A0A0J1FRN6_9FIRM</name>
<evidence type="ECO:0000259" key="1">
    <source>
        <dbReference type="Pfam" id="PF10105"/>
    </source>
</evidence>
<dbReference type="Proteomes" id="UP000036356">
    <property type="component" value="Unassembled WGS sequence"/>
</dbReference>
<gene>
    <name evidence="2" type="ORF">DEAC_c21780</name>
</gene>
<dbReference type="InterPro" id="IPR018768">
    <property type="entry name" value="DUF2344"/>
</dbReference>
<evidence type="ECO:0000313" key="2">
    <source>
        <dbReference type="EMBL" id="KLU66139.1"/>
    </source>
</evidence>
<accession>A0A0J1FRN6</accession>